<reference evidence="6 7" key="1">
    <citation type="submission" date="2023-11" db="EMBL/GenBank/DDBJ databases">
        <title>Draft genome of Azohydromonas lata strain H1 (DSM1123), a polyhydroxyalkanoate producer.</title>
        <authorList>
            <person name="Traversa D."/>
            <person name="D'Addabbo P."/>
            <person name="Pazzani C."/>
            <person name="Manzari C."/>
            <person name="Chiara M."/>
            <person name="Scrascia M."/>
        </authorList>
    </citation>
    <scope>NUCLEOTIDE SEQUENCE [LARGE SCALE GENOMIC DNA]</scope>
    <source>
        <strain evidence="6 7">H1</strain>
    </source>
</reference>
<dbReference type="EMBL" id="JAXOJX010000041">
    <property type="protein sequence ID" value="MDZ5459244.1"/>
    <property type="molecule type" value="Genomic_DNA"/>
</dbReference>
<sequence length="373" mass="40337">MSTAIGDVIADRYKIESEIGYGGMQRVWQARDLSLERNIAIKSPFSPGAIKRFASSARLSAKVRHPNVAAALDYIDQGGKEYYVEELIDGINLQDCMDAHFPRLDADTCARVMHHLAKGVASSHRVNVIHRDLKPSNIMVSRDLSFSNIKITDFGIAKLAQSQIDQDIERLNNNHTEGLTSTMLGAIPFLAPEVLKKGNQGAPQINLPSDVWSLGAIGYWLLAGEHPFGKGLEAAVNILTEQRKPWAPSITASRITSHLAQKLQKIIEGCLVSDPTVRPTAESLASNLGALGYLSGVRESAVITSAGKYGGVWWGRSETGESVMTHNEEVIAGGILKVGSRINYISCPGSPSPRAVAVIKMKDEKVKSELASG</sequence>
<dbReference type="GO" id="GO:0004674">
    <property type="term" value="F:protein serine/threonine kinase activity"/>
    <property type="evidence" value="ECO:0007669"/>
    <property type="project" value="UniProtKB-EC"/>
</dbReference>
<dbReference type="CDD" id="cd14014">
    <property type="entry name" value="STKc_PknB_like"/>
    <property type="match status" value="1"/>
</dbReference>
<keyword evidence="4" id="KW-0067">ATP-binding</keyword>
<dbReference type="RefSeq" id="WP_322467029.1">
    <property type="nucleotide sequence ID" value="NZ_JAXOJX010000041.1"/>
</dbReference>
<comment type="caution">
    <text evidence="6">The sequence shown here is derived from an EMBL/GenBank/DDBJ whole genome shotgun (WGS) entry which is preliminary data.</text>
</comment>
<dbReference type="Pfam" id="PF00069">
    <property type="entry name" value="Pkinase"/>
    <property type="match status" value="1"/>
</dbReference>
<evidence type="ECO:0000256" key="3">
    <source>
        <dbReference type="ARBA" id="ARBA00022777"/>
    </source>
</evidence>
<dbReference type="PROSITE" id="PS00108">
    <property type="entry name" value="PROTEIN_KINASE_ST"/>
    <property type="match status" value="1"/>
</dbReference>
<dbReference type="InterPro" id="IPR011009">
    <property type="entry name" value="Kinase-like_dom_sf"/>
</dbReference>
<dbReference type="Proteomes" id="UP001293718">
    <property type="component" value="Unassembled WGS sequence"/>
</dbReference>
<dbReference type="PROSITE" id="PS50011">
    <property type="entry name" value="PROTEIN_KINASE_DOM"/>
    <property type="match status" value="1"/>
</dbReference>
<keyword evidence="1 6" id="KW-0808">Transferase</keyword>
<evidence type="ECO:0000256" key="1">
    <source>
        <dbReference type="ARBA" id="ARBA00022679"/>
    </source>
</evidence>
<accession>A0ABU5IK45</accession>
<dbReference type="Gene3D" id="1.10.510.10">
    <property type="entry name" value="Transferase(Phosphotransferase) domain 1"/>
    <property type="match status" value="1"/>
</dbReference>
<dbReference type="EC" id="2.7.11.1" evidence="6"/>
<proteinExistence type="predicted"/>
<name>A0ABU5IK45_9BURK</name>
<keyword evidence="3 6" id="KW-0418">Kinase</keyword>
<dbReference type="InterPro" id="IPR008271">
    <property type="entry name" value="Ser/Thr_kinase_AS"/>
</dbReference>
<evidence type="ECO:0000313" key="7">
    <source>
        <dbReference type="Proteomes" id="UP001293718"/>
    </source>
</evidence>
<keyword evidence="2" id="KW-0547">Nucleotide-binding</keyword>
<evidence type="ECO:0000256" key="2">
    <source>
        <dbReference type="ARBA" id="ARBA00022741"/>
    </source>
</evidence>
<dbReference type="InterPro" id="IPR000719">
    <property type="entry name" value="Prot_kinase_dom"/>
</dbReference>
<feature type="domain" description="Protein kinase" evidence="5">
    <location>
        <begin position="13"/>
        <end position="294"/>
    </location>
</feature>
<dbReference type="PANTHER" id="PTHR43289">
    <property type="entry name" value="MITOGEN-ACTIVATED PROTEIN KINASE KINASE KINASE 20-RELATED"/>
    <property type="match status" value="1"/>
</dbReference>
<keyword evidence="7" id="KW-1185">Reference proteome</keyword>
<dbReference type="PANTHER" id="PTHR43289:SF30">
    <property type="entry name" value="NON-SPECIFIC SERINE_THREONINE PROTEIN KINASE"/>
    <property type="match status" value="1"/>
</dbReference>
<dbReference type="Gene3D" id="3.30.200.20">
    <property type="entry name" value="Phosphorylase Kinase, domain 1"/>
    <property type="match status" value="1"/>
</dbReference>
<evidence type="ECO:0000256" key="4">
    <source>
        <dbReference type="ARBA" id="ARBA00022840"/>
    </source>
</evidence>
<organism evidence="6 7">
    <name type="scientific">Azohydromonas lata</name>
    <dbReference type="NCBI Taxonomy" id="45677"/>
    <lineage>
        <taxon>Bacteria</taxon>
        <taxon>Pseudomonadati</taxon>
        <taxon>Pseudomonadota</taxon>
        <taxon>Betaproteobacteria</taxon>
        <taxon>Burkholderiales</taxon>
        <taxon>Sphaerotilaceae</taxon>
        <taxon>Azohydromonas</taxon>
    </lineage>
</organism>
<gene>
    <name evidence="6" type="ORF">SM757_21935</name>
</gene>
<dbReference type="SMART" id="SM00220">
    <property type="entry name" value="S_TKc"/>
    <property type="match status" value="1"/>
</dbReference>
<protein>
    <submittedName>
        <fullName evidence="6">Serine/threonine-protein kinase</fullName>
        <ecNumber evidence="6">2.7.11.1</ecNumber>
    </submittedName>
</protein>
<evidence type="ECO:0000313" key="6">
    <source>
        <dbReference type="EMBL" id="MDZ5459244.1"/>
    </source>
</evidence>
<dbReference type="SUPFAM" id="SSF56112">
    <property type="entry name" value="Protein kinase-like (PK-like)"/>
    <property type="match status" value="1"/>
</dbReference>
<evidence type="ECO:0000259" key="5">
    <source>
        <dbReference type="PROSITE" id="PS50011"/>
    </source>
</evidence>